<keyword evidence="1" id="KW-0812">Transmembrane</keyword>
<evidence type="ECO:0000256" key="1">
    <source>
        <dbReference type="SAM" id="Phobius"/>
    </source>
</evidence>
<protein>
    <submittedName>
        <fullName evidence="2">Uncharacterized protein</fullName>
    </submittedName>
</protein>
<reference evidence="2" key="2">
    <citation type="submission" date="2025-08" db="UniProtKB">
        <authorList>
            <consortium name="Ensembl"/>
        </authorList>
    </citation>
    <scope>IDENTIFICATION</scope>
</reference>
<sequence length="60" mass="6587">MHGRFGPLPQSFLPLTTESADSLQQLLAFSFIVLVFVLNSNIFISPNTEANGEASLFMLN</sequence>
<dbReference type="Ensembl" id="ENSOABT00000065051.1">
    <property type="protein sequence ID" value="ENSOABP00000062361.1"/>
    <property type="gene ID" value="ENSOABG00000033639.1"/>
</dbReference>
<keyword evidence="1" id="KW-0472">Membrane</keyword>
<feature type="transmembrane region" description="Helical" evidence="1">
    <location>
        <begin position="23"/>
        <end position="44"/>
    </location>
</feature>
<evidence type="ECO:0000313" key="2">
    <source>
        <dbReference type="Ensembl" id="ENSOABP00000062361.1"/>
    </source>
</evidence>
<dbReference type="Proteomes" id="UP000472276">
    <property type="component" value="Unassembled WGS sequence"/>
</dbReference>
<name>A0AAZ1X312_OREAU</name>
<keyword evidence="1" id="KW-1133">Transmembrane helix</keyword>
<organism evidence="2 3">
    <name type="scientific">Oreochromis aureus</name>
    <name type="common">Israeli tilapia</name>
    <name type="synonym">Chromis aureus</name>
    <dbReference type="NCBI Taxonomy" id="47969"/>
    <lineage>
        <taxon>Eukaryota</taxon>
        <taxon>Metazoa</taxon>
        <taxon>Chordata</taxon>
        <taxon>Craniata</taxon>
        <taxon>Vertebrata</taxon>
        <taxon>Euteleostomi</taxon>
        <taxon>Actinopterygii</taxon>
        <taxon>Neopterygii</taxon>
        <taxon>Teleostei</taxon>
        <taxon>Neoteleostei</taxon>
        <taxon>Acanthomorphata</taxon>
        <taxon>Ovalentaria</taxon>
        <taxon>Cichlomorphae</taxon>
        <taxon>Cichliformes</taxon>
        <taxon>Cichlidae</taxon>
        <taxon>African cichlids</taxon>
        <taxon>Pseudocrenilabrinae</taxon>
        <taxon>Oreochromini</taxon>
        <taxon>Oreochromis</taxon>
    </lineage>
</organism>
<keyword evidence="3" id="KW-1185">Reference proteome</keyword>
<reference evidence="3" key="1">
    <citation type="submission" date="2020-03" db="EMBL/GenBank/DDBJ databases">
        <title>Evolution of repeat sequences and sex chromosomes of tilapia species revealed by chromosome-level genomes.</title>
        <authorList>
            <person name="Xu L."/>
            <person name="Tao W."/>
            <person name="Wang D."/>
            <person name="Zhou Q."/>
        </authorList>
    </citation>
    <scope>NUCLEOTIDE SEQUENCE [LARGE SCALE GENOMIC DNA]</scope>
    <source>
        <strain evidence="3">Israel</strain>
    </source>
</reference>
<proteinExistence type="predicted"/>
<reference evidence="2" key="3">
    <citation type="submission" date="2025-09" db="UniProtKB">
        <authorList>
            <consortium name="Ensembl"/>
        </authorList>
    </citation>
    <scope>IDENTIFICATION</scope>
</reference>
<dbReference type="AlphaFoldDB" id="A0AAZ1X312"/>
<accession>A0AAZ1X312</accession>
<evidence type="ECO:0000313" key="3">
    <source>
        <dbReference type="Proteomes" id="UP000472276"/>
    </source>
</evidence>